<dbReference type="GO" id="GO:0016301">
    <property type="term" value="F:kinase activity"/>
    <property type="evidence" value="ECO:0007669"/>
    <property type="project" value="UniProtKB-KW"/>
</dbReference>
<accession>A0A2V5L6R7</accession>
<dbReference type="RefSeq" id="WP_110502035.1">
    <property type="nucleotide sequence ID" value="NZ_QJVD01000019.1"/>
</dbReference>
<evidence type="ECO:0000256" key="1">
    <source>
        <dbReference type="ARBA" id="ARBA00006479"/>
    </source>
</evidence>
<dbReference type="InterPro" id="IPR000600">
    <property type="entry name" value="ROK"/>
</dbReference>
<gene>
    <name evidence="2" type="ORF">CVV68_16135</name>
</gene>
<dbReference type="CDD" id="cd24058">
    <property type="entry name" value="ASKHA_NBD_ROK_PPGK"/>
    <property type="match status" value="1"/>
</dbReference>
<sequence>MEKTIHNTLRIGIDIGGTAIKYGVVDTSTGILVSPIAQQPTPQPATPTAIANTLRAVMTDIQSWETAPSPLTAAGVAFPAIIRQGTACSAANISDEWIGLNVERLLSTALQRPAKVLNDADAAGLAESSHGAGKGQRGIVLVLTLGTGIGSALVVDGNLVPNLELGHLQLNGLKAETTTSALAREKEGLSWNEYSSRLQQYLSHAEFLFSPDLIIIGGGISVRHGEFLPQIRLTTPIVPAHLHNSAGVIGAAQIVG</sequence>
<protein>
    <submittedName>
        <fullName evidence="2">Polyphosphate glucokinase</fullName>
    </submittedName>
</protein>
<dbReference type="Proteomes" id="UP000247832">
    <property type="component" value="Unassembled WGS sequence"/>
</dbReference>
<keyword evidence="2" id="KW-0418">Kinase</keyword>
<name>A0A2V5L6R7_9MICC</name>
<dbReference type="Pfam" id="PF00480">
    <property type="entry name" value="ROK"/>
    <property type="match status" value="1"/>
</dbReference>
<dbReference type="Gene3D" id="3.30.420.40">
    <property type="match status" value="2"/>
</dbReference>
<evidence type="ECO:0000313" key="2">
    <source>
        <dbReference type="EMBL" id="PYI65934.1"/>
    </source>
</evidence>
<organism evidence="2 3">
    <name type="scientific">Arthrobacter livingstonensis</name>
    <dbReference type="NCBI Taxonomy" id="670078"/>
    <lineage>
        <taxon>Bacteria</taxon>
        <taxon>Bacillati</taxon>
        <taxon>Actinomycetota</taxon>
        <taxon>Actinomycetes</taxon>
        <taxon>Micrococcales</taxon>
        <taxon>Micrococcaceae</taxon>
        <taxon>Arthrobacter</taxon>
    </lineage>
</organism>
<dbReference type="PANTHER" id="PTHR18964">
    <property type="entry name" value="ROK (REPRESSOR, ORF, KINASE) FAMILY"/>
    <property type="match status" value="1"/>
</dbReference>
<dbReference type="OrthoDB" id="849313at2"/>
<dbReference type="AlphaFoldDB" id="A0A2V5L6R7"/>
<keyword evidence="3" id="KW-1185">Reference proteome</keyword>
<dbReference type="InterPro" id="IPR043129">
    <property type="entry name" value="ATPase_NBD"/>
</dbReference>
<reference evidence="2 3" key="1">
    <citation type="submission" date="2018-05" db="EMBL/GenBank/DDBJ databases">
        <title>Genetic diversity of glacier-inhabiting Cryobacterium bacteria in China and description of Cryobacterium mengkeensis sp. nov. and Arthrobacter glacialis sp. nov.</title>
        <authorList>
            <person name="Liu Q."/>
            <person name="Xin Y.-H."/>
        </authorList>
    </citation>
    <scope>NUCLEOTIDE SEQUENCE [LARGE SCALE GENOMIC DNA]</scope>
    <source>
        <strain evidence="2 3">LI2</strain>
    </source>
</reference>
<evidence type="ECO:0000313" key="3">
    <source>
        <dbReference type="Proteomes" id="UP000247832"/>
    </source>
</evidence>
<dbReference type="PANTHER" id="PTHR18964:SF146">
    <property type="entry name" value="POLYPHOSPHATE GLUCOKINASE"/>
    <property type="match status" value="1"/>
</dbReference>
<keyword evidence="2" id="KW-0808">Transferase</keyword>
<comment type="caution">
    <text evidence="2">The sequence shown here is derived from an EMBL/GenBank/DDBJ whole genome shotgun (WGS) entry which is preliminary data.</text>
</comment>
<dbReference type="NCBIfam" id="NF045942">
    <property type="entry name" value="PolPhglucPhase"/>
    <property type="match status" value="1"/>
</dbReference>
<proteinExistence type="inferred from homology"/>
<dbReference type="EMBL" id="QJVD01000019">
    <property type="protein sequence ID" value="PYI65934.1"/>
    <property type="molecule type" value="Genomic_DNA"/>
</dbReference>
<dbReference type="SUPFAM" id="SSF53067">
    <property type="entry name" value="Actin-like ATPase domain"/>
    <property type="match status" value="1"/>
</dbReference>
<comment type="similarity">
    <text evidence="1">Belongs to the ROK (NagC/XylR) family.</text>
</comment>